<evidence type="ECO:0000256" key="1">
    <source>
        <dbReference type="ARBA" id="ARBA00022603"/>
    </source>
</evidence>
<dbReference type="InterPro" id="IPR016461">
    <property type="entry name" value="COMT-like"/>
</dbReference>
<name>A0A1Y2IE32_TRAC3</name>
<feature type="region of interest" description="Disordered" evidence="4">
    <location>
        <begin position="291"/>
        <end position="311"/>
    </location>
</feature>
<dbReference type="GO" id="GO:0032259">
    <property type="term" value="P:methylation"/>
    <property type="evidence" value="ECO:0007669"/>
    <property type="project" value="UniProtKB-KW"/>
</dbReference>
<evidence type="ECO:0000313" key="6">
    <source>
        <dbReference type="EMBL" id="OSC99368.1"/>
    </source>
</evidence>
<keyword evidence="3" id="KW-0949">S-adenosyl-L-methionine</keyword>
<gene>
    <name evidence="6" type="ORF">PYCCODRAFT_1438346</name>
</gene>
<dbReference type="AlphaFoldDB" id="A0A1Y2IE32"/>
<evidence type="ECO:0000256" key="4">
    <source>
        <dbReference type="SAM" id="MobiDB-lite"/>
    </source>
</evidence>
<dbReference type="SUPFAM" id="SSF53335">
    <property type="entry name" value="S-adenosyl-L-methionine-dependent methyltransferases"/>
    <property type="match status" value="1"/>
</dbReference>
<protein>
    <submittedName>
        <fullName evidence="6">S-adenosyl-L-methionine-dependent methyltransferase</fullName>
    </submittedName>
</protein>
<dbReference type="Proteomes" id="UP000193067">
    <property type="component" value="Unassembled WGS sequence"/>
</dbReference>
<dbReference type="PROSITE" id="PS51683">
    <property type="entry name" value="SAM_OMT_II"/>
    <property type="match status" value="1"/>
</dbReference>
<accession>A0A1Y2IE32</accession>
<dbReference type="Gene3D" id="1.10.10.10">
    <property type="entry name" value="Winged helix-like DNA-binding domain superfamily/Winged helix DNA-binding domain"/>
    <property type="match status" value="1"/>
</dbReference>
<dbReference type="PANTHER" id="PTHR43712">
    <property type="entry name" value="PUTATIVE (AFU_ORTHOLOGUE AFUA_4G14580)-RELATED"/>
    <property type="match status" value="1"/>
</dbReference>
<evidence type="ECO:0000313" key="7">
    <source>
        <dbReference type="Proteomes" id="UP000193067"/>
    </source>
</evidence>
<dbReference type="InterPro" id="IPR036388">
    <property type="entry name" value="WH-like_DNA-bd_sf"/>
</dbReference>
<dbReference type="GO" id="GO:0008171">
    <property type="term" value="F:O-methyltransferase activity"/>
    <property type="evidence" value="ECO:0007669"/>
    <property type="project" value="InterPro"/>
</dbReference>
<keyword evidence="7" id="KW-1185">Reference proteome</keyword>
<dbReference type="InterPro" id="IPR029063">
    <property type="entry name" value="SAM-dependent_MTases_sf"/>
</dbReference>
<reference evidence="6 7" key="1">
    <citation type="journal article" date="2015" name="Biotechnol. Biofuels">
        <title>Enhanced degradation of softwood versus hardwood by the white-rot fungus Pycnoporus coccineus.</title>
        <authorList>
            <person name="Couturier M."/>
            <person name="Navarro D."/>
            <person name="Chevret D."/>
            <person name="Henrissat B."/>
            <person name="Piumi F."/>
            <person name="Ruiz-Duenas F.J."/>
            <person name="Martinez A.T."/>
            <person name="Grigoriev I.V."/>
            <person name="Riley R."/>
            <person name="Lipzen A."/>
            <person name="Berrin J.G."/>
            <person name="Master E.R."/>
            <person name="Rosso M.N."/>
        </authorList>
    </citation>
    <scope>NUCLEOTIDE SEQUENCE [LARGE SCALE GENOMIC DNA]</scope>
    <source>
        <strain evidence="6 7">BRFM310</strain>
    </source>
</reference>
<dbReference type="OrthoDB" id="2410195at2759"/>
<dbReference type="Pfam" id="PF00891">
    <property type="entry name" value="Methyltransf_2"/>
    <property type="match status" value="1"/>
</dbReference>
<keyword evidence="1 6" id="KW-0489">Methyltransferase</keyword>
<sequence length="631" mass="68937">MELAVAHAGACAGSATSGRGGEVCWCAGISRGLFRWGLFASVRRRQRTSDSDKSRCTPSRSRVQVQAEWHGYTVHKMSGVAERTAGRYRLVPTQACLSCLNCVIVFNAMSTFSTLRALHSLIGDALDEIEQVYQKRAGQDGPLDFPSLDKPYYKNGPAKSEETIAEKLTTEPQVVEATNRAVAACGQLAASLQRPFFQLIDGINSDHVASCIMFLEESHTVEILRAAGDKGMHVRDIARAIDDVRKIDETGAETLDPAKLSHILRLLATYHWLREVKPDVFANNRLSAQVDSGKTPEQLKEAPQKKHDDTDGVPALVAMSADDFLKAFGFLSDQLLPTRERAVTLHSLMGGDGKDKPIQAYKTPFNLAFRTELGYFDWLELPENKTRLTEFGRAMTGARGWEVSENIVNAFPWKDLADNSVIIDVGGGVGSTSMVLAKAYPNLRFVVEDRPHVVEIAPTVWGDSHQSLLDSGRVSFKAQSFFDPQPPKIEVPGVGAIAAPSVYLIRGCTHNWPDADVVKMLRHLRNAAEPTTQLLIVDMLLPLACVDDTEVDEPIPGAVRSLAPEGSPLLANLGKASANGYLLDLSMMSQLNAKERTLWEISALAREAGWKVTGTTRAAGSLWAYTSAKPI</sequence>
<feature type="compositionally biased region" description="Basic and acidic residues" evidence="4">
    <location>
        <begin position="297"/>
        <end position="310"/>
    </location>
</feature>
<dbReference type="PANTHER" id="PTHR43712:SF2">
    <property type="entry name" value="O-METHYLTRANSFERASE CICE"/>
    <property type="match status" value="1"/>
</dbReference>
<feature type="domain" description="O-methyltransferase C-terminal" evidence="5">
    <location>
        <begin position="406"/>
        <end position="544"/>
    </location>
</feature>
<evidence type="ECO:0000256" key="2">
    <source>
        <dbReference type="ARBA" id="ARBA00022679"/>
    </source>
</evidence>
<dbReference type="STRING" id="1353009.A0A1Y2IE32"/>
<dbReference type="EMBL" id="KZ084128">
    <property type="protein sequence ID" value="OSC99368.1"/>
    <property type="molecule type" value="Genomic_DNA"/>
</dbReference>
<dbReference type="InterPro" id="IPR001077">
    <property type="entry name" value="COMT_C"/>
</dbReference>
<evidence type="ECO:0000256" key="3">
    <source>
        <dbReference type="ARBA" id="ARBA00022691"/>
    </source>
</evidence>
<dbReference type="Gene3D" id="3.40.50.150">
    <property type="entry name" value="Vaccinia Virus protein VP39"/>
    <property type="match status" value="1"/>
</dbReference>
<organism evidence="6 7">
    <name type="scientific">Trametes coccinea (strain BRFM310)</name>
    <name type="common">Pycnoporus coccineus</name>
    <dbReference type="NCBI Taxonomy" id="1353009"/>
    <lineage>
        <taxon>Eukaryota</taxon>
        <taxon>Fungi</taxon>
        <taxon>Dikarya</taxon>
        <taxon>Basidiomycota</taxon>
        <taxon>Agaricomycotina</taxon>
        <taxon>Agaricomycetes</taxon>
        <taxon>Polyporales</taxon>
        <taxon>Polyporaceae</taxon>
        <taxon>Trametes</taxon>
    </lineage>
</organism>
<evidence type="ECO:0000259" key="5">
    <source>
        <dbReference type="Pfam" id="PF00891"/>
    </source>
</evidence>
<keyword evidence="2 6" id="KW-0808">Transferase</keyword>
<proteinExistence type="predicted"/>